<dbReference type="EMBL" id="CP034669">
    <property type="protein sequence ID" value="QAT84565.1"/>
    <property type="molecule type" value="Genomic_DNA"/>
</dbReference>
<dbReference type="AlphaFoldDB" id="A0A410RRN2"/>
<protein>
    <submittedName>
        <fullName evidence="1">Uncharacterized protein</fullName>
    </submittedName>
</protein>
<organism evidence="1 2">
    <name type="scientific">Corallococcus coralloides</name>
    <name type="common">Myxococcus coralloides</name>
    <dbReference type="NCBI Taxonomy" id="184914"/>
    <lineage>
        <taxon>Bacteria</taxon>
        <taxon>Pseudomonadati</taxon>
        <taxon>Myxococcota</taxon>
        <taxon>Myxococcia</taxon>
        <taxon>Myxococcales</taxon>
        <taxon>Cystobacterineae</taxon>
        <taxon>Myxococcaceae</taxon>
        <taxon>Corallococcus</taxon>
    </lineage>
</organism>
<evidence type="ECO:0000313" key="2">
    <source>
        <dbReference type="Proteomes" id="UP000288758"/>
    </source>
</evidence>
<dbReference type="Proteomes" id="UP000288758">
    <property type="component" value="Chromosome"/>
</dbReference>
<proteinExistence type="predicted"/>
<reference evidence="1 2" key="1">
    <citation type="submission" date="2018-12" db="EMBL/GenBank/DDBJ databases">
        <title>Complete Genome Sequence of the Corallopyronin A producing Myxobacterium Corallococcus coralloides B035.</title>
        <authorList>
            <person name="Bouhired S.M."/>
            <person name="Rupp O."/>
            <person name="Blom J."/>
            <person name="Schaeberle T.F."/>
            <person name="Kehraus S."/>
            <person name="Schiefer A."/>
            <person name="Pfarr K."/>
            <person name="Goesmann A."/>
            <person name="Hoerauf A."/>
            <person name="Koenig G.M."/>
        </authorList>
    </citation>
    <scope>NUCLEOTIDE SEQUENCE [LARGE SCALE GENOMIC DNA]</scope>
    <source>
        <strain evidence="1 2">B035</strain>
    </source>
</reference>
<gene>
    <name evidence="1" type="ORF">EJ065_2995</name>
</gene>
<accession>A0A410RRN2</accession>
<evidence type="ECO:0000313" key="1">
    <source>
        <dbReference type="EMBL" id="QAT84565.1"/>
    </source>
</evidence>
<name>A0A410RRN2_CORCK</name>
<sequence length="83" mass="8902">MQPPSSVETSTSRTWQPLPSAKWNTAQAQVQCIDRLTGSARGSTVRLSEVNIMKRVALLLSLASAGCASSHRCKALFVRASAE</sequence>